<dbReference type="Proteomes" id="UP001158045">
    <property type="component" value="Unassembled WGS sequence"/>
</dbReference>
<reference evidence="4 5" key="1">
    <citation type="submission" date="2023-04" db="EMBL/GenBank/DDBJ databases">
        <title>Fusibacter bizertensis strain WBS, isolated from littoral bottom sediments of the Arctic seas - biochemical and genomic analysis.</title>
        <authorList>
            <person name="Brioukhanov A.L."/>
        </authorList>
    </citation>
    <scope>NUCLEOTIDE SEQUENCE [LARGE SCALE GENOMIC DNA]</scope>
    <source>
        <strain evidence="4 5">WBS</strain>
    </source>
</reference>
<dbReference type="InterPro" id="IPR003593">
    <property type="entry name" value="AAA+_ATPase"/>
</dbReference>
<dbReference type="Pfam" id="PF00005">
    <property type="entry name" value="ABC_tran"/>
    <property type="match status" value="1"/>
</dbReference>
<dbReference type="EMBL" id="JARYZI010000009">
    <property type="protein sequence ID" value="MDH8679150.1"/>
    <property type="molecule type" value="Genomic_DNA"/>
</dbReference>
<dbReference type="RefSeq" id="WP_281095047.1">
    <property type="nucleotide sequence ID" value="NZ_JARYZI010000009.1"/>
</dbReference>
<proteinExistence type="predicted"/>
<sequence>MYQIDQIDFSYGKEEVLKKVTFNIDKGSFVSVIGPNGSGKTTLLKNMCKLLDPGSGKIELEQMPLEGFKPKQLAQKVAVVHQGANSDFDFNVGEVVLMGRYPYLKRFQNENTTDLDIAVKSMQQTQTYHLKDKTLLSISGGERQRVMIARALTQEPEVLLLDEPISHLDIKYQMEILKLCRDLNQSQNLTVFTTLHDINLASRFSKVIIMMKNGQVYKIGTPEEVITVQNIKEVYDIDVEIVSNSYPMIHPI</sequence>
<evidence type="ECO:0000259" key="3">
    <source>
        <dbReference type="PROSITE" id="PS50893"/>
    </source>
</evidence>
<organism evidence="4 5">
    <name type="scientific">Fusibacter bizertensis</name>
    <dbReference type="NCBI Taxonomy" id="1488331"/>
    <lineage>
        <taxon>Bacteria</taxon>
        <taxon>Bacillati</taxon>
        <taxon>Bacillota</taxon>
        <taxon>Clostridia</taxon>
        <taxon>Eubacteriales</taxon>
        <taxon>Eubacteriales Family XII. Incertae Sedis</taxon>
        <taxon>Fusibacter</taxon>
    </lineage>
</organism>
<keyword evidence="2 4" id="KW-0067">ATP-binding</keyword>
<dbReference type="InterPro" id="IPR017871">
    <property type="entry name" value="ABC_transporter-like_CS"/>
</dbReference>
<evidence type="ECO:0000313" key="4">
    <source>
        <dbReference type="EMBL" id="MDH8679150.1"/>
    </source>
</evidence>
<dbReference type="GO" id="GO:0005524">
    <property type="term" value="F:ATP binding"/>
    <property type="evidence" value="ECO:0007669"/>
    <property type="project" value="UniProtKB-KW"/>
</dbReference>
<protein>
    <submittedName>
        <fullName evidence="4">ABC transporter ATP-binding protein</fullName>
    </submittedName>
</protein>
<dbReference type="InterPro" id="IPR003439">
    <property type="entry name" value="ABC_transporter-like_ATP-bd"/>
</dbReference>
<gene>
    <name evidence="4" type="ORF">QE109_13400</name>
</gene>
<evidence type="ECO:0000313" key="5">
    <source>
        <dbReference type="Proteomes" id="UP001158045"/>
    </source>
</evidence>
<comment type="caution">
    <text evidence="4">The sequence shown here is derived from an EMBL/GenBank/DDBJ whole genome shotgun (WGS) entry which is preliminary data.</text>
</comment>
<evidence type="ECO:0000256" key="1">
    <source>
        <dbReference type="ARBA" id="ARBA00022741"/>
    </source>
</evidence>
<keyword evidence="5" id="KW-1185">Reference proteome</keyword>
<dbReference type="CDD" id="cd03214">
    <property type="entry name" value="ABC_Iron-Siderophores_B12_Hemin"/>
    <property type="match status" value="1"/>
</dbReference>
<dbReference type="PROSITE" id="PS00211">
    <property type="entry name" value="ABC_TRANSPORTER_1"/>
    <property type="match status" value="1"/>
</dbReference>
<accession>A0ABT6NFK8</accession>
<dbReference type="SUPFAM" id="SSF52540">
    <property type="entry name" value="P-loop containing nucleoside triphosphate hydrolases"/>
    <property type="match status" value="1"/>
</dbReference>
<dbReference type="InterPro" id="IPR027417">
    <property type="entry name" value="P-loop_NTPase"/>
</dbReference>
<evidence type="ECO:0000256" key="2">
    <source>
        <dbReference type="ARBA" id="ARBA00022840"/>
    </source>
</evidence>
<dbReference type="PROSITE" id="PS50893">
    <property type="entry name" value="ABC_TRANSPORTER_2"/>
    <property type="match status" value="1"/>
</dbReference>
<dbReference type="PANTHER" id="PTHR42794:SF2">
    <property type="entry name" value="ABC TRANSPORTER ATP-BINDING PROTEIN"/>
    <property type="match status" value="1"/>
</dbReference>
<dbReference type="SMART" id="SM00382">
    <property type="entry name" value="AAA"/>
    <property type="match status" value="1"/>
</dbReference>
<name>A0ABT6NFK8_9FIRM</name>
<feature type="domain" description="ABC transporter" evidence="3">
    <location>
        <begin position="2"/>
        <end position="238"/>
    </location>
</feature>
<keyword evidence="1" id="KW-0547">Nucleotide-binding</keyword>
<dbReference type="PANTHER" id="PTHR42794">
    <property type="entry name" value="HEMIN IMPORT ATP-BINDING PROTEIN HMUV"/>
    <property type="match status" value="1"/>
</dbReference>
<dbReference type="Gene3D" id="3.40.50.300">
    <property type="entry name" value="P-loop containing nucleotide triphosphate hydrolases"/>
    <property type="match status" value="1"/>
</dbReference>